<proteinExistence type="predicted"/>
<evidence type="ECO:0000313" key="1">
    <source>
        <dbReference type="EMBL" id="TDZ52039.1"/>
    </source>
</evidence>
<sequence>MATAQVYRPVRTWKGDIQGELDDYLIGTVSGVVMGGPSVAPLARFPGTVSTEGQIGIPWSQDSGVVVQQHDRLLIDSTLYAVVSDRLWTHESVLTGTVPSY</sequence>
<evidence type="ECO:0000313" key="2">
    <source>
        <dbReference type="Proteomes" id="UP000295165"/>
    </source>
</evidence>
<dbReference type="Proteomes" id="UP000295165">
    <property type="component" value="Unassembled WGS sequence"/>
</dbReference>
<comment type="caution">
    <text evidence="1">The sequence shown here is derived from an EMBL/GenBank/DDBJ whole genome shotgun (WGS) entry which is preliminary data.</text>
</comment>
<reference evidence="1 2" key="1">
    <citation type="journal article" date="2019" name="Sci. Rep.">
        <title>Extended insight into the Mycobacterium chelonae-abscessus complex through whole genome sequencing of Mycobacterium salmoniphilum outbreak and Mycobacterium salmoniphilum-like strains.</title>
        <authorList>
            <person name="Behra P.R.K."/>
            <person name="Das S."/>
            <person name="Pettersson B.M.F."/>
            <person name="Shirreff L."/>
            <person name="DuCote T."/>
            <person name="Jacobsson K.G."/>
            <person name="Ennis D.G."/>
            <person name="Kirsebom L.A."/>
        </authorList>
    </citation>
    <scope>NUCLEOTIDE SEQUENCE [LARGE SCALE GENOMIC DNA]</scope>
    <source>
        <strain evidence="1 2">CCUG 63697</strain>
    </source>
</reference>
<name>A0A4R8RBV9_9MYCO</name>
<dbReference type="AlphaFoldDB" id="A0A4R8RBV9"/>
<gene>
    <name evidence="1" type="ORF">CCUG63697_00510</name>
</gene>
<organism evidence="1 2">
    <name type="scientific">Mycobacteroides franklinii</name>
    <dbReference type="NCBI Taxonomy" id="948102"/>
    <lineage>
        <taxon>Bacteria</taxon>
        <taxon>Bacillati</taxon>
        <taxon>Actinomycetota</taxon>
        <taxon>Actinomycetes</taxon>
        <taxon>Mycobacteriales</taxon>
        <taxon>Mycobacteriaceae</taxon>
        <taxon>Mycobacteroides</taxon>
    </lineage>
</organism>
<dbReference type="EMBL" id="PECC01000026">
    <property type="protein sequence ID" value="TDZ52039.1"/>
    <property type="molecule type" value="Genomic_DNA"/>
</dbReference>
<keyword evidence="2" id="KW-1185">Reference proteome</keyword>
<accession>A0A4R8RBV9</accession>
<protein>
    <submittedName>
        <fullName evidence="1">Uncharacterized protein</fullName>
    </submittedName>
</protein>